<keyword evidence="3" id="KW-1185">Reference proteome</keyword>
<gene>
    <name evidence="2" type="ORF">SAMN05192589_10520</name>
</gene>
<evidence type="ECO:0000313" key="2">
    <source>
        <dbReference type="EMBL" id="SDD22357.1"/>
    </source>
</evidence>
<sequence>MKKYRGLLKRAALAIALIVGGWYFVTPTYDRSHYSPRRVYRLDYYEASWLQRLTHMDMRYPHVIRLYRVEPRTLLGESDVVDLWINGQLYWYLNPPMNKVRVGRDVVFENIPPECTDCPPLTDAEIMP</sequence>
<protein>
    <submittedName>
        <fullName evidence="2">Uncharacterized protein</fullName>
    </submittedName>
</protein>
<dbReference type="OrthoDB" id="8812657at2"/>
<accession>A0A1G6T1J0</accession>
<dbReference type="Proteomes" id="UP000198781">
    <property type="component" value="Unassembled WGS sequence"/>
</dbReference>
<keyword evidence="1" id="KW-0472">Membrane</keyword>
<proteinExistence type="predicted"/>
<dbReference type="AlphaFoldDB" id="A0A1G6T1J0"/>
<keyword evidence="1" id="KW-1133">Transmembrane helix</keyword>
<evidence type="ECO:0000313" key="3">
    <source>
        <dbReference type="Proteomes" id="UP000198781"/>
    </source>
</evidence>
<feature type="transmembrane region" description="Helical" evidence="1">
    <location>
        <begin position="7"/>
        <end position="25"/>
    </location>
</feature>
<reference evidence="2 3" key="1">
    <citation type="submission" date="2016-10" db="EMBL/GenBank/DDBJ databases">
        <authorList>
            <person name="de Groot N.N."/>
        </authorList>
    </citation>
    <scope>NUCLEOTIDE SEQUENCE [LARGE SCALE GENOMIC DNA]</scope>
    <source>
        <strain evidence="2 3">DSM 16619</strain>
    </source>
</reference>
<keyword evidence="1" id="KW-0812">Transmembrane</keyword>
<dbReference type="STRING" id="187868.SAMN05192589_10520"/>
<dbReference type="RefSeq" id="WP_092743145.1">
    <property type="nucleotide sequence ID" value="NZ_FMZC01000005.1"/>
</dbReference>
<name>A0A1G6T1J0_9BURK</name>
<dbReference type="EMBL" id="FMZC01000005">
    <property type="protein sequence ID" value="SDD22357.1"/>
    <property type="molecule type" value="Genomic_DNA"/>
</dbReference>
<evidence type="ECO:0000256" key="1">
    <source>
        <dbReference type="SAM" id="Phobius"/>
    </source>
</evidence>
<organism evidence="2 3">
    <name type="scientific">Paracidovorax valerianellae</name>
    <dbReference type="NCBI Taxonomy" id="187868"/>
    <lineage>
        <taxon>Bacteria</taxon>
        <taxon>Pseudomonadati</taxon>
        <taxon>Pseudomonadota</taxon>
        <taxon>Betaproteobacteria</taxon>
        <taxon>Burkholderiales</taxon>
        <taxon>Comamonadaceae</taxon>
        <taxon>Paracidovorax</taxon>
    </lineage>
</organism>